<dbReference type="RefSeq" id="XP_027102343.2">
    <property type="nucleotide sequence ID" value="XM_027246542.2"/>
</dbReference>
<evidence type="ECO:0008006" key="3">
    <source>
        <dbReference type="Google" id="ProtNLM"/>
    </source>
</evidence>
<evidence type="ECO:0000313" key="1">
    <source>
        <dbReference type="Proteomes" id="UP001652660"/>
    </source>
</evidence>
<dbReference type="OrthoDB" id="1717187at2759"/>
<sequence length="191" mass="22514">MESSSESSFKVMNQDFVKLDKFNGTNYSRWKDKMMFFLTALKIAYVLDRSLPEIPVPKDDDSNEVKVQCKKREEDELLCREHIMNTLSDRLYDMYTTVKSPKEIWNVLEYKYNTMKQGADKFLIMQYFDFRITENSSLMDQIHDLQVIVSKLHDLKVEVSESLQVGAIIAKLPTSWNDYKKTLLQTMKHSL</sequence>
<gene>
    <name evidence="2" type="primary">LOC113723462</name>
</gene>
<dbReference type="PANTHER" id="PTHR47592:SF31">
    <property type="entry name" value="ZINC FINGER, CCHC-TYPE-RELATED"/>
    <property type="match status" value="1"/>
</dbReference>
<keyword evidence="1" id="KW-1185">Reference proteome</keyword>
<name>A0A6P6VH94_COFAR</name>
<protein>
    <recommendedName>
        <fullName evidence="3">UBN2_2 domain-containing protein</fullName>
    </recommendedName>
</protein>
<accession>A0A6P6VH94</accession>
<reference evidence="1" key="1">
    <citation type="journal article" date="2025" name="Foods">
        <title>Unveiling the Microbial Signatures of Arabica Coffee Cherries: Insights into Ripeness Specific Diversity, Functional Traits, and Implications for Quality and Safety.</title>
        <authorList>
            <consortium name="RefSeq"/>
            <person name="Tenea G.N."/>
            <person name="Cifuentes V."/>
            <person name="Reyes P."/>
            <person name="Cevallos-Vallejos M."/>
        </authorList>
    </citation>
    <scope>NUCLEOTIDE SEQUENCE [LARGE SCALE GENOMIC DNA]</scope>
</reference>
<dbReference type="PANTHER" id="PTHR47592">
    <property type="entry name" value="PBF68 PROTEIN"/>
    <property type="match status" value="1"/>
</dbReference>
<dbReference type="AlphaFoldDB" id="A0A6P6VH94"/>
<reference evidence="2" key="2">
    <citation type="submission" date="2025-08" db="UniProtKB">
        <authorList>
            <consortium name="RefSeq"/>
        </authorList>
    </citation>
    <scope>IDENTIFICATION</scope>
    <source>
        <tissue evidence="2">Leaves</tissue>
    </source>
</reference>
<dbReference type="Pfam" id="PF14223">
    <property type="entry name" value="Retrotran_gag_2"/>
    <property type="match status" value="1"/>
</dbReference>
<proteinExistence type="predicted"/>
<dbReference type="GeneID" id="113723462"/>
<organism evidence="1 2">
    <name type="scientific">Coffea arabica</name>
    <name type="common">Arabian coffee</name>
    <dbReference type="NCBI Taxonomy" id="13443"/>
    <lineage>
        <taxon>Eukaryota</taxon>
        <taxon>Viridiplantae</taxon>
        <taxon>Streptophyta</taxon>
        <taxon>Embryophyta</taxon>
        <taxon>Tracheophyta</taxon>
        <taxon>Spermatophyta</taxon>
        <taxon>Magnoliopsida</taxon>
        <taxon>eudicotyledons</taxon>
        <taxon>Gunneridae</taxon>
        <taxon>Pentapetalae</taxon>
        <taxon>asterids</taxon>
        <taxon>lamiids</taxon>
        <taxon>Gentianales</taxon>
        <taxon>Rubiaceae</taxon>
        <taxon>Ixoroideae</taxon>
        <taxon>Gardenieae complex</taxon>
        <taxon>Bertiereae - Coffeeae clade</taxon>
        <taxon>Coffeeae</taxon>
        <taxon>Coffea</taxon>
    </lineage>
</organism>
<evidence type="ECO:0000313" key="2">
    <source>
        <dbReference type="RefSeq" id="XP_027102343.2"/>
    </source>
</evidence>
<dbReference type="Proteomes" id="UP001652660">
    <property type="component" value="Chromosome 7e"/>
</dbReference>